<dbReference type="GO" id="GO:0016862">
    <property type="term" value="F:intramolecular oxidoreductase activity, interconverting keto- and enol-groups"/>
    <property type="evidence" value="ECO:0007669"/>
    <property type="project" value="InterPro"/>
</dbReference>
<dbReference type="GO" id="GO:0005737">
    <property type="term" value="C:cytoplasm"/>
    <property type="evidence" value="ECO:0007669"/>
    <property type="project" value="InterPro"/>
</dbReference>
<dbReference type="SUPFAM" id="SSF55331">
    <property type="entry name" value="Tautomerase/MIF"/>
    <property type="match status" value="1"/>
</dbReference>
<dbReference type="OrthoDB" id="3395834at2"/>
<gene>
    <name evidence="4" type="ORF">C8D90_108235</name>
</gene>
<keyword evidence="1" id="KW-0413">Isomerase</keyword>
<organism evidence="4 5">
    <name type="scientific">Enterobacillus tribolii</name>
    <dbReference type="NCBI Taxonomy" id="1487935"/>
    <lineage>
        <taxon>Bacteria</taxon>
        <taxon>Pseudomonadati</taxon>
        <taxon>Pseudomonadota</taxon>
        <taxon>Gammaproteobacteria</taxon>
        <taxon>Enterobacterales</taxon>
        <taxon>Hafniaceae</taxon>
        <taxon>Enterobacillus</taxon>
    </lineage>
</organism>
<proteinExistence type="predicted"/>
<dbReference type="Gene3D" id="3.30.429.10">
    <property type="entry name" value="Macrophage Migration Inhibitory Factor"/>
    <property type="match status" value="1"/>
</dbReference>
<feature type="domain" description="4-oxalocrotonate tautomerase-like" evidence="3">
    <location>
        <begin position="2"/>
        <end position="52"/>
    </location>
</feature>
<evidence type="ECO:0000313" key="5">
    <source>
        <dbReference type="Proteomes" id="UP000254848"/>
    </source>
</evidence>
<feature type="active site" description="Proton acceptor; via imino nitrogen" evidence="2">
    <location>
        <position position="2"/>
    </location>
</feature>
<dbReference type="EMBL" id="QRAP01000008">
    <property type="protein sequence ID" value="RDK87953.1"/>
    <property type="molecule type" value="Genomic_DNA"/>
</dbReference>
<dbReference type="Proteomes" id="UP000254848">
    <property type="component" value="Unassembled WGS sequence"/>
</dbReference>
<sequence>MPHIDVKFFPQDLSDFQKQELVSDLCNVLKAHLGSKDGSISVALTEVSADRWKEEVYDPVIKPALGRLAKKPGYTL</sequence>
<protein>
    <submittedName>
        <fullName evidence="4">4-oxalocrotonate tautomerase</fullName>
    </submittedName>
</protein>
<dbReference type="Pfam" id="PF01361">
    <property type="entry name" value="Tautomerase"/>
    <property type="match status" value="1"/>
</dbReference>
<evidence type="ECO:0000256" key="1">
    <source>
        <dbReference type="ARBA" id="ARBA00023235"/>
    </source>
</evidence>
<dbReference type="InterPro" id="IPR017284">
    <property type="entry name" value="Tautomerase_PptA"/>
</dbReference>
<dbReference type="NCBIfam" id="NF002324">
    <property type="entry name" value="PRK01271.1"/>
    <property type="match status" value="1"/>
</dbReference>
<evidence type="ECO:0000259" key="3">
    <source>
        <dbReference type="Pfam" id="PF01361"/>
    </source>
</evidence>
<dbReference type="AlphaFoldDB" id="A0A370QHV9"/>
<dbReference type="InterPro" id="IPR004370">
    <property type="entry name" value="4-OT-like_dom"/>
</dbReference>
<dbReference type="PIRSF" id="PIRSF037799">
    <property type="entry name" value="Tautomer_YdcE_prd"/>
    <property type="match status" value="1"/>
</dbReference>
<reference evidence="4 5" key="1">
    <citation type="submission" date="2018-07" db="EMBL/GenBank/DDBJ databases">
        <title>Genomic Encyclopedia of Type Strains, Phase IV (KMG-IV): sequencing the most valuable type-strain genomes for metagenomic binning, comparative biology and taxonomic classification.</title>
        <authorList>
            <person name="Goeker M."/>
        </authorList>
    </citation>
    <scope>NUCLEOTIDE SEQUENCE [LARGE SCALE GENOMIC DNA]</scope>
    <source>
        <strain evidence="4 5">DSM 103736</strain>
    </source>
</reference>
<evidence type="ECO:0000256" key="2">
    <source>
        <dbReference type="PIRSR" id="PIRSR037799-1"/>
    </source>
</evidence>
<name>A0A370QHV9_9GAMM</name>
<comment type="caution">
    <text evidence="4">The sequence shown here is derived from an EMBL/GenBank/DDBJ whole genome shotgun (WGS) entry which is preliminary data.</text>
</comment>
<dbReference type="RefSeq" id="WP_115459705.1">
    <property type="nucleotide sequence ID" value="NZ_QRAP01000008.1"/>
</dbReference>
<keyword evidence="5" id="KW-1185">Reference proteome</keyword>
<dbReference type="InterPro" id="IPR014347">
    <property type="entry name" value="Tautomerase/MIF_sf"/>
</dbReference>
<accession>A0A370QHV9</accession>
<evidence type="ECO:0000313" key="4">
    <source>
        <dbReference type="EMBL" id="RDK87953.1"/>
    </source>
</evidence>